<evidence type="ECO:0000256" key="5">
    <source>
        <dbReference type="ARBA" id="ARBA00023273"/>
    </source>
</evidence>
<sequence>MSLVYITYHDENIFDVERETERTQTTTQVHDTAKKAAEFSRQLRNRLDMEYKKQSVVLQKDGVRLLTDAKKCLHRSMGCANVPLDPPCAFLRKNHGVRWKRENLHVCPPPRHMPPLPPIGKKEQKSNMVPNFIVRNIRCARNTNRCPPPPRIVDTPVGARQNLLNSGLVPQYVCRKDFGQVPVYIHKTKKMLGQLRDICCKEQARLMELCGGKKGADAAAGGSKQVLTKVDGVAPDMPGMRIMDSPERNELLSGLRQHLNEMTKQYQSMSLLIDNESKRLRKGKLESDLRQVEQDILMLETSPIIYVSLY</sequence>
<dbReference type="OMA" id="EMPGMRV"/>
<gene>
    <name evidence="7" type="ORF">Dbus_chr3Lg511</name>
</gene>
<organism evidence="7 8">
    <name type="scientific">Drosophila busckii</name>
    <name type="common">Fruit fly</name>
    <dbReference type="NCBI Taxonomy" id="30019"/>
    <lineage>
        <taxon>Eukaryota</taxon>
        <taxon>Metazoa</taxon>
        <taxon>Ecdysozoa</taxon>
        <taxon>Arthropoda</taxon>
        <taxon>Hexapoda</taxon>
        <taxon>Insecta</taxon>
        <taxon>Pterygota</taxon>
        <taxon>Neoptera</taxon>
        <taxon>Endopterygota</taxon>
        <taxon>Diptera</taxon>
        <taxon>Brachycera</taxon>
        <taxon>Muscomorpha</taxon>
        <taxon>Ephydroidea</taxon>
        <taxon>Drosophilidae</taxon>
        <taxon>Drosophila</taxon>
    </lineage>
</organism>
<dbReference type="GO" id="GO:0005879">
    <property type="term" value="C:axonemal microtubule"/>
    <property type="evidence" value="ECO:0007669"/>
    <property type="project" value="TreeGrafter"/>
</dbReference>
<dbReference type="PANTHER" id="PTHR21490">
    <property type="entry name" value="ENKURIN-RELATED"/>
    <property type="match status" value="1"/>
</dbReference>
<accession>A0A0M4EYN2</accession>
<dbReference type="PROSITE" id="PS51665">
    <property type="entry name" value="ENKURIN"/>
    <property type="match status" value="1"/>
</dbReference>
<keyword evidence="5" id="KW-0966">Cell projection</keyword>
<reference evidence="7 8" key="1">
    <citation type="submission" date="2015-08" db="EMBL/GenBank/DDBJ databases">
        <title>Ancestral chromatin configuration constrains chromatin evolution on differentiating sex chromosomes in Drosophila.</title>
        <authorList>
            <person name="Zhou Q."/>
            <person name="Bachtrog D."/>
        </authorList>
    </citation>
    <scope>NUCLEOTIDE SEQUENCE [LARGE SCALE GENOMIC DNA]</scope>
    <source>
        <tissue evidence="7">Whole larvae</tissue>
    </source>
</reference>
<evidence type="ECO:0000256" key="3">
    <source>
        <dbReference type="ARBA" id="ARBA00022490"/>
    </source>
</evidence>
<evidence type="ECO:0000256" key="2">
    <source>
        <dbReference type="ARBA" id="ARBA00004245"/>
    </source>
</evidence>
<dbReference type="PANTHER" id="PTHR21490:SF0">
    <property type="entry name" value="ENKURIN"/>
    <property type="match status" value="1"/>
</dbReference>
<dbReference type="STRING" id="30019.A0A0M4EYN2"/>
<protein>
    <submittedName>
        <fullName evidence="7">CG16984</fullName>
    </submittedName>
</protein>
<dbReference type="Pfam" id="PF13864">
    <property type="entry name" value="Enkurin"/>
    <property type="match status" value="1"/>
</dbReference>
<dbReference type="InterPro" id="IPR052102">
    <property type="entry name" value="Enkurin_domain-protein"/>
</dbReference>
<dbReference type="OrthoDB" id="2123594at2759"/>
<evidence type="ECO:0000313" key="8">
    <source>
        <dbReference type="Proteomes" id="UP000494163"/>
    </source>
</evidence>
<name>A0A0M4EYN2_DROBS</name>
<keyword evidence="8" id="KW-1185">Reference proteome</keyword>
<dbReference type="GO" id="GO:0005516">
    <property type="term" value="F:calmodulin binding"/>
    <property type="evidence" value="ECO:0007669"/>
    <property type="project" value="TreeGrafter"/>
</dbReference>
<evidence type="ECO:0000256" key="1">
    <source>
        <dbReference type="ARBA" id="ARBA00004138"/>
    </source>
</evidence>
<evidence type="ECO:0000256" key="4">
    <source>
        <dbReference type="ARBA" id="ARBA00023212"/>
    </source>
</evidence>
<dbReference type="EMBL" id="CP012525">
    <property type="protein sequence ID" value="ALC43345.1"/>
    <property type="molecule type" value="Genomic_DNA"/>
</dbReference>
<evidence type="ECO:0000313" key="7">
    <source>
        <dbReference type="EMBL" id="ALC43345.1"/>
    </source>
</evidence>
<feature type="domain" description="Enkurin" evidence="6">
    <location>
        <begin position="216"/>
        <end position="307"/>
    </location>
</feature>
<evidence type="ECO:0000259" key="6">
    <source>
        <dbReference type="PROSITE" id="PS51665"/>
    </source>
</evidence>
<keyword evidence="4" id="KW-0206">Cytoskeleton</keyword>
<proteinExistence type="predicted"/>
<dbReference type="AlphaFoldDB" id="A0A0M4EYN2"/>
<comment type="subcellular location">
    <subcellularLocation>
        <location evidence="1">Cell projection</location>
        <location evidence="1">Cilium</location>
    </subcellularLocation>
    <subcellularLocation>
        <location evidence="2">Cytoplasm</location>
        <location evidence="2">Cytoskeleton</location>
    </subcellularLocation>
</comment>
<keyword evidence="3" id="KW-0963">Cytoplasm</keyword>
<dbReference type="GO" id="GO:0001669">
    <property type="term" value="C:acrosomal vesicle"/>
    <property type="evidence" value="ECO:0007669"/>
    <property type="project" value="TreeGrafter"/>
</dbReference>
<dbReference type="Proteomes" id="UP000494163">
    <property type="component" value="Chromosome 3L"/>
</dbReference>
<dbReference type="InterPro" id="IPR027012">
    <property type="entry name" value="Enkurin_dom"/>
</dbReference>